<accession>A0A8B7P9T2</accession>
<dbReference type="FunFam" id="3.40.20.10:FF:000026">
    <property type="entry name" value="Glia maturation factor"/>
    <property type="match status" value="1"/>
</dbReference>
<evidence type="ECO:0000313" key="8">
    <source>
        <dbReference type="Proteomes" id="UP000694843"/>
    </source>
</evidence>
<reference evidence="9" key="1">
    <citation type="submission" date="2025-08" db="UniProtKB">
        <authorList>
            <consortium name="RefSeq"/>
        </authorList>
    </citation>
    <scope>IDENTIFICATION</scope>
    <source>
        <tissue evidence="9">Whole organism</tissue>
    </source>
</reference>
<evidence type="ECO:0000256" key="4">
    <source>
        <dbReference type="ARBA" id="ARBA00022490"/>
    </source>
</evidence>
<dbReference type="InterPro" id="IPR029006">
    <property type="entry name" value="ADF-H/Gelsolin-like_dom_sf"/>
</dbReference>
<dbReference type="InterPro" id="IPR011171">
    <property type="entry name" value="GMF"/>
</dbReference>
<protein>
    <submittedName>
        <fullName evidence="9">Glia maturation factor gamma</fullName>
    </submittedName>
</protein>
<dbReference type="PANTHER" id="PTHR11249:SF2">
    <property type="entry name" value="GLIA MATURATION FACTOR"/>
    <property type="match status" value="1"/>
</dbReference>
<dbReference type="OMA" id="EWKMLYA"/>
<keyword evidence="8" id="KW-1185">Reference proteome</keyword>
<dbReference type="Proteomes" id="UP000694843">
    <property type="component" value="Unplaced"/>
</dbReference>
<dbReference type="Pfam" id="PF00241">
    <property type="entry name" value="Cofilin_ADF"/>
    <property type="match status" value="1"/>
</dbReference>
<evidence type="ECO:0000256" key="3">
    <source>
        <dbReference type="ARBA" id="ARBA00010055"/>
    </source>
</evidence>
<dbReference type="CDD" id="cd11283">
    <property type="entry name" value="ADF_GMF-beta_like"/>
    <property type="match status" value="1"/>
</dbReference>
<evidence type="ECO:0000256" key="6">
    <source>
        <dbReference type="PIRNR" id="PIRNR001788"/>
    </source>
</evidence>
<evidence type="ECO:0000256" key="2">
    <source>
        <dbReference type="ARBA" id="ARBA00004496"/>
    </source>
</evidence>
<evidence type="ECO:0000256" key="5">
    <source>
        <dbReference type="ARBA" id="ARBA00023242"/>
    </source>
</evidence>
<dbReference type="PROSITE" id="PS51263">
    <property type="entry name" value="ADF_H"/>
    <property type="match status" value="1"/>
</dbReference>
<dbReference type="CTD" id="34963"/>
<gene>
    <name evidence="9" type="primary">LOC108678841</name>
</gene>
<name>A0A8B7P9T2_HYAAZ</name>
<evidence type="ECO:0000259" key="7">
    <source>
        <dbReference type="PROSITE" id="PS51263"/>
    </source>
</evidence>
<dbReference type="AlphaFoldDB" id="A0A8B7P9T2"/>
<comment type="similarity">
    <text evidence="3 6">Belongs to the actin-binding proteins ADF family. GMF subfamily.</text>
</comment>
<dbReference type="KEGG" id="hazt:108678841"/>
<comment type="subcellular location">
    <subcellularLocation>
        <location evidence="2">Cytoplasm</location>
    </subcellularLocation>
    <subcellularLocation>
        <location evidence="1">Nucleus</location>
    </subcellularLocation>
</comment>
<dbReference type="OrthoDB" id="3919494at2759"/>
<evidence type="ECO:0000256" key="1">
    <source>
        <dbReference type="ARBA" id="ARBA00004123"/>
    </source>
</evidence>
<dbReference type="SUPFAM" id="SSF55753">
    <property type="entry name" value="Actin depolymerizing proteins"/>
    <property type="match status" value="1"/>
</dbReference>
<dbReference type="Gene3D" id="3.40.20.10">
    <property type="entry name" value="Severin"/>
    <property type="match status" value="1"/>
</dbReference>
<evidence type="ECO:0000313" key="9">
    <source>
        <dbReference type="RefSeq" id="XP_018022823.1"/>
    </source>
</evidence>
<organism evidence="8 9">
    <name type="scientific">Hyalella azteca</name>
    <name type="common">Amphipod</name>
    <dbReference type="NCBI Taxonomy" id="294128"/>
    <lineage>
        <taxon>Eukaryota</taxon>
        <taxon>Metazoa</taxon>
        <taxon>Ecdysozoa</taxon>
        <taxon>Arthropoda</taxon>
        <taxon>Crustacea</taxon>
        <taxon>Multicrustacea</taxon>
        <taxon>Malacostraca</taxon>
        <taxon>Eumalacostraca</taxon>
        <taxon>Peracarida</taxon>
        <taxon>Amphipoda</taxon>
        <taxon>Senticaudata</taxon>
        <taxon>Talitrida</taxon>
        <taxon>Talitroidea</taxon>
        <taxon>Hyalellidae</taxon>
        <taxon>Hyalella</taxon>
    </lineage>
</organism>
<proteinExistence type="inferred from homology"/>
<dbReference type="GO" id="GO:0005634">
    <property type="term" value="C:nucleus"/>
    <property type="evidence" value="ECO:0007669"/>
    <property type="project" value="UniProtKB-SubCell"/>
</dbReference>
<dbReference type="GO" id="GO:0071933">
    <property type="term" value="F:Arp2/3 complex binding"/>
    <property type="evidence" value="ECO:0007669"/>
    <property type="project" value="InterPro"/>
</dbReference>
<dbReference type="RefSeq" id="XP_018022823.1">
    <property type="nucleotide sequence ID" value="XM_018167334.2"/>
</dbReference>
<dbReference type="GO" id="GO:0071846">
    <property type="term" value="P:actin filament debranching"/>
    <property type="evidence" value="ECO:0007669"/>
    <property type="project" value="InterPro"/>
</dbReference>
<dbReference type="PIRSF" id="PIRSF001788">
    <property type="entry name" value="GMF-beta"/>
    <property type="match status" value="1"/>
</dbReference>
<keyword evidence="4" id="KW-0963">Cytoplasm</keyword>
<dbReference type="GO" id="GO:0003779">
    <property type="term" value="F:actin binding"/>
    <property type="evidence" value="ECO:0007669"/>
    <property type="project" value="InterPro"/>
</dbReference>
<dbReference type="GO" id="GO:0034316">
    <property type="term" value="P:negative regulation of Arp2/3 complex-mediated actin nucleation"/>
    <property type="evidence" value="ECO:0007669"/>
    <property type="project" value="TreeGrafter"/>
</dbReference>
<dbReference type="GO" id="GO:0030864">
    <property type="term" value="C:cortical actin cytoskeleton"/>
    <property type="evidence" value="ECO:0007669"/>
    <property type="project" value="TreeGrafter"/>
</dbReference>
<keyword evidence="5" id="KW-0539">Nucleus</keyword>
<feature type="domain" description="ADF-H" evidence="7">
    <location>
        <begin position="4"/>
        <end position="138"/>
    </location>
</feature>
<dbReference type="PANTHER" id="PTHR11249">
    <property type="entry name" value="GLIAL FACTOR NATURATION FACTOR"/>
    <property type="match status" value="1"/>
</dbReference>
<dbReference type="SMART" id="SM00102">
    <property type="entry name" value="ADF"/>
    <property type="match status" value="1"/>
</dbReference>
<sequence length="138" mass="16052">MSFEVCTISPEVKDELQKFRFRRNVNNTAIILKVDPTKQCVIIEDELSDIADVDELRESIPATQPRFVLLSWRINHSDGRVSYPMAFIYTTPRDCVPKLQMMYSGSYNHLIAECGLTKVFQIRELEELDEEWINSHLA</sequence>
<dbReference type="GeneID" id="108678841"/>
<dbReference type="InterPro" id="IPR002108">
    <property type="entry name" value="ADF-H"/>
</dbReference>